<name>A0A507C4L7_9FUNG</name>
<dbReference type="InterPro" id="IPR043926">
    <property type="entry name" value="ABCG_dom"/>
</dbReference>
<dbReference type="SUPFAM" id="SSF52540">
    <property type="entry name" value="P-loop containing nucleoside triphosphate hydrolases"/>
    <property type="match status" value="1"/>
</dbReference>
<gene>
    <name evidence="10" type="ORF">SmJEL517_g04537</name>
</gene>
<evidence type="ECO:0000259" key="9">
    <source>
        <dbReference type="PROSITE" id="PS50893"/>
    </source>
</evidence>
<dbReference type="Proteomes" id="UP000319731">
    <property type="component" value="Unassembled WGS sequence"/>
</dbReference>
<comment type="caution">
    <text evidence="10">The sequence shown here is derived from an EMBL/GenBank/DDBJ whole genome shotgun (WGS) entry which is preliminary data.</text>
</comment>
<dbReference type="OrthoDB" id="245989at2759"/>
<evidence type="ECO:0000256" key="6">
    <source>
        <dbReference type="ARBA" id="ARBA00022989"/>
    </source>
</evidence>
<dbReference type="InterPro" id="IPR003439">
    <property type="entry name" value="ABC_transporter-like_ATP-bd"/>
</dbReference>
<evidence type="ECO:0000256" key="4">
    <source>
        <dbReference type="ARBA" id="ARBA00022741"/>
    </source>
</evidence>
<organism evidence="10 11">
    <name type="scientific">Synchytrium microbalum</name>
    <dbReference type="NCBI Taxonomy" id="1806994"/>
    <lineage>
        <taxon>Eukaryota</taxon>
        <taxon>Fungi</taxon>
        <taxon>Fungi incertae sedis</taxon>
        <taxon>Chytridiomycota</taxon>
        <taxon>Chytridiomycota incertae sedis</taxon>
        <taxon>Chytridiomycetes</taxon>
        <taxon>Synchytriales</taxon>
        <taxon>Synchytriaceae</taxon>
        <taxon>Synchytrium</taxon>
    </lineage>
</organism>
<comment type="subcellular location">
    <subcellularLocation>
        <location evidence="1">Membrane</location>
        <topology evidence="1">Multi-pass membrane protein</topology>
    </subcellularLocation>
</comment>
<dbReference type="Pfam" id="PF01061">
    <property type="entry name" value="ABC2_membrane"/>
    <property type="match status" value="1"/>
</dbReference>
<dbReference type="Pfam" id="PF19055">
    <property type="entry name" value="ABC2_membrane_7"/>
    <property type="match status" value="1"/>
</dbReference>
<accession>A0A507C4L7</accession>
<evidence type="ECO:0000256" key="1">
    <source>
        <dbReference type="ARBA" id="ARBA00004141"/>
    </source>
</evidence>
<keyword evidence="5" id="KW-0067">ATP-binding</keyword>
<dbReference type="PANTHER" id="PTHR48041:SF91">
    <property type="entry name" value="ABC TRANSPORTER G FAMILY MEMBER 28"/>
    <property type="match status" value="1"/>
</dbReference>
<feature type="transmembrane region" description="Helical" evidence="8">
    <location>
        <begin position="461"/>
        <end position="478"/>
    </location>
</feature>
<protein>
    <recommendedName>
        <fullName evidence="9">ABC transporter domain-containing protein</fullName>
    </recommendedName>
</protein>
<dbReference type="GO" id="GO:0016020">
    <property type="term" value="C:membrane"/>
    <property type="evidence" value="ECO:0007669"/>
    <property type="project" value="UniProtKB-SubCell"/>
</dbReference>
<evidence type="ECO:0000256" key="3">
    <source>
        <dbReference type="ARBA" id="ARBA00022692"/>
    </source>
</evidence>
<dbReference type="RefSeq" id="XP_031023600.1">
    <property type="nucleotide sequence ID" value="XM_031170465.1"/>
</dbReference>
<dbReference type="InterPro" id="IPR003593">
    <property type="entry name" value="AAA+_ATPase"/>
</dbReference>
<feature type="transmembrane region" description="Helical" evidence="8">
    <location>
        <begin position="490"/>
        <end position="509"/>
    </location>
</feature>
<dbReference type="STRING" id="1806994.A0A507C4L7"/>
<dbReference type="GeneID" id="42005762"/>
<sequence length="738" mass="80099">MGEKKSIGITETSKQLHGYTLTFENISCHVNSGSIFNRTVVAALESASGYVEPGTSLAVLGASGAGKTTLVDILSGRKNVGKVGGTYLVNGKRPDRFFRMRAGYVTYDMAHVPTMTVSETVLFAARCRMPRGTTDAEHRARVDQVLQQLRLSHIADTYIGDELVRGVSTGEKKRTEIATEMVASPRVMFLDEPTSGLDDYGAKFTMQLVLQYVKAENVTVVTVIHQPSEAVFNLFDSCLLLGAGRTCYFGPIPAAREFYATMGHPVPELTNAIEHYLDVIAAAPLDSASYYASSAVGQANDATLKNLILASSGQSLPQLDFSDNLYETTVFRQFYLNLVRTIQRYRRNPSTSFGRVFVSSCISLIFGAIFWRVSSDHSIGGLRNATSLVSALAFLPAFTAGAAIPQFLEDRALYIQETASAFYSPMPYYLAYSLVENTVTMVVTLIQATIVFYMAQLNPTYFGLFIAMLIMQSWISTASTQMISAWSKTLVQAYTALISYGLVLFLFSGGQSGNQQLSPVLAWIPYISYWRWTVQYLLYQTTRGYVLICDPTSIIPLPMNGIIPIIDASVGASLNSTITRDLAANATNYAFVKTQLGYIQSLSAVNTSVLAPYVAAGAIPASVFTTVATNEGAAFVQALPYLPAGSSAATLTGQVTYAGAIGLWDGASVLAKAPFAVYPDLSYCAVPSADSFIESIYNVNPNSPNANATSYGYAFLFFVIHWTLGYIGILVSRTYKAR</sequence>
<dbReference type="GO" id="GO:0005524">
    <property type="term" value="F:ATP binding"/>
    <property type="evidence" value="ECO:0007669"/>
    <property type="project" value="UniProtKB-KW"/>
</dbReference>
<dbReference type="PANTHER" id="PTHR48041">
    <property type="entry name" value="ABC TRANSPORTER G FAMILY MEMBER 28"/>
    <property type="match status" value="1"/>
</dbReference>
<feature type="transmembrane region" description="Helical" evidence="8">
    <location>
        <begin position="353"/>
        <end position="373"/>
    </location>
</feature>
<reference evidence="10 11" key="1">
    <citation type="journal article" date="2019" name="Sci. Rep.">
        <title>Comparative genomics of chytrid fungi reveal insights into the obligate biotrophic and pathogenic lifestyle of Synchytrium endobioticum.</title>
        <authorList>
            <person name="van de Vossenberg B.T.L.H."/>
            <person name="Warris S."/>
            <person name="Nguyen H.D.T."/>
            <person name="van Gent-Pelzer M.P.E."/>
            <person name="Joly D.L."/>
            <person name="van de Geest H.C."/>
            <person name="Bonants P.J.M."/>
            <person name="Smith D.S."/>
            <person name="Levesque C.A."/>
            <person name="van der Lee T.A.J."/>
        </authorList>
    </citation>
    <scope>NUCLEOTIDE SEQUENCE [LARGE SCALE GENOMIC DNA]</scope>
    <source>
        <strain evidence="10 11">JEL517</strain>
    </source>
</reference>
<keyword evidence="4" id="KW-0547">Nucleotide-binding</keyword>
<dbReference type="GO" id="GO:0016887">
    <property type="term" value="F:ATP hydrolysis activity"/>
    <property type="evidence" value="ECO:0007669"/>
    <property type="project" value="InterPro"/>
</dbReference>
<feature type="transmembrane region" description="Helical" evidence="8">
    <location>
        <begin position="711"/>
        <end position="731"/>
    </location>
</feature>
<proteinExistence type="predicted"/>
<dbReference type="InterPro" id="IPR027417">
    <property type="entry name" value="P-loop_NTPase"/>
</dbReference>
<evidence type="ECO:0000313" key="11">
    <source>
        <dbReference type="Proteomes" id="UP000319731"/>
    </source>
</evidence>
<dbReference type="Gene3D" id="3.40.50.300">
    <property type="entry name" value="P-loop containing nucleotide triphosphate hydrolases"/>
    <property type="match status" value="1"/>
</dbReference>
<dbReference type="Pfam" id="PF00005">
    <property type="entry name" value="ABC_tran"/>
    <property type="match status" value="1"/>
</dbReference>
<keyword evidence="6 8" id="KW-1133">Transmembrane helix</keyword>
<feature type="transmembrane region" description="Helical" evidence="8">
    <location>
        <begin position="385"/>
        <end position="408"/>
    </location>
</feature>
<dbReference type="AlphaFoldDB" id="A0A507C4L7"/>
<evidence type="ECO:0000313" key="10">
    <source>
        <dbReference type="EMBL" id="TPX32375.1"/>
    </source>
</evidence>
<dbReference type="GO" id="GO:0140359">
    <property type="term" value="F:ABC-type transporter activity"/>
    <property type="evidence" value="ECO:0007669"/>
    <property type="project" value="InterPro"/>
</dbReference>
<evidence type="ECO:0000256" key="2">
    <source>
        <dbReference type="ARBA" id="ARBA00022448"/>
    </source>
</evidence>
<feature type="domain" description="ABC transporter" evidence="9">
    <location>
        <begin position="21"/>
        <end position="268"/>
    </location>
</feature>
<evidence type="ECO:0000256" key="7">
    <source>
        <dbReference type="ARBA" id="ARBA00023136"/>
    </source>
</evidence>
<feature type="transmembrane region" description="Helical" evidence="8">
    <location>
        <begin position="429"/>
        <end position="455"/>
    </location>
</feature>
<dbReference type="InterPro" id="IPR013525">
    <property type="entry name" value="ABC2_TM"/>
</dbReference>
<evidence type="ECO:0000256" key="5">
    <source>
        <dbReference type="ARBA" id="ARBA00022840"/>
    </source>
</evidence>
<keyword evidence="2" id="KW-0813">Transport</keyword>
<keyword evidence="3 8" id="KW-0812">Transmembrane</keyword>
<dbReference type="PROSITE" id="PS50893">
    <property type="entry name" value="ABC_TRANSPORTER_2"/>
    <property type="match status" value="1"/>
</dbReference>
<dbReference type="InterPro" id="IPR050352">
    <property type="entry name" value="ABCG_transporters"/>
</dbReference>
<keyword evidence="11" id="KW-1185">Reference proteome</keyword>
<keyword evidence="7 8" id="KW-0472">Membrane</keyword>
<evidence type="ECO:0000256" key="8">
    <source>
        <dbReference type="SAM" id="Phobius"/>
    </source>
</evidence>
<dbReference type="EMBL" id="QEAO01000031">
    <property type="protein sequence ID" value="TPX32375.1"/>
    <property type="molecule type" value="Genomic_DNA"/>
</dbReference>
<dbReference type="SMART" id="SM00382">
    <property type="entry name" value="AAA"/>
    <property type="match status" value="1"/>
</dbReference>